<dbReference type="GO" id="GO:0005737">
    <property type="term" value="C:cytoplasm"/>
    <property type="evidence" value="ECO:0007669"/>
    <property type="project" value="UniProtKB-SubCell"/>
</dbReference>
<comment type="catalytic activity">
    <reaction evidence="9 10">
        <text>tRNA(His) + L-histidine + ATP = L-histidyl-tRNA(His) + AMP + diphosphate + H(+)</text>
        <dbReference type="Rhea" id="RHEA:17313"/>
        <dbReference type="Rhea" id="RHEA-COMP:9665"/>
        <dbReference type="Rhea" id="RHEA-COMP:9689"/>
        <dbReference type="ChEBI" id="CHEBI:15378"/>
        <dbReference type="ChEBI" id="CHEBI:30616"/>
        <dbReference type="ChEBI" id="CHEBI:33019"/>
        <dbReference type="ChEBI" id="CHEBI:57595"/>
        <dbReference type="ChEBI" id="CHEBI:78442"/>
        <dbReference type="ChEBI" id="CHEBI:78527"/>
        <dbReference type="ChEBI" id="CHEBI:456215"/>
        <dbReference type="EC" id="6.1.1.21"/>
    </reaction>
</comment>
<keyword evidence="3 10" id="KW-0963">Cytoplasm</keyword>
<dbReference type="CDD" id="cd00773">
    <property type="entry name" value="HisRS-like_core"/>
    <property type="match status" value="1"/>
</dbReference>
<dbReference type="PANTHER" id="PTHR11476">
    <property type="entry name" value="HISTIDYL-TRNA SYNTHETASE"/>
    <property type="match status" value="1"/>
</dbReference>
<feature type="binding site" evidence="11">
    <location>
        <begin position="102"/>
        <end position="104"/>
    </location>
    <ligand>
        <name>L-histidine</name>
        <dbReference type="ChEBI" id="CHEBI:57595"/>
    </ligand>
</feature>
<feature type="binding site" evidence="11">
    <location>
        <position position="146"/>
    </location>
    <ligand>
        <name>L-histidine</name>
        <dbReference type="ChEBI" id="CHEBI:57595"/>
    </ligand>
</feature>
<evidence type="ECO:0000256" key="11">
    <source>
        <dbReference type="PIRSR" id="PIRSR001549-1"/>
    </source>
</evidence>
<proteinExistence type="inferred from homology"/>
<name>A0A5B6TH91_9BACT</name>
<dbReference type="InterPro" id="IPR004154">
    <property type="entry name" value="Anticodon-bd"/>
</dbReference>
<dbReference type="Proteomes" id="UP000324133">
    <property type="component" value="Unassembled WGS sequence"/>
</dbReference>
<dbReference type="InterPro" id="IPR004516">
    <property type="entry name" value="HisRS/HisZ"/>
</dbReference>
<dbReference type="SUPFAM" id="SSF52954">
    <property type="entry name" value="Class II aaRS ABD-related"/>
    <property type="match status" value="1"/>
</dbReference>
<evidence type="ECO:0000256" key="3">
    <source>
        <dbReference type="ARBA" id="ARBA00022490"/>
    </source>
</evidence>
<comment type="similarity">
    <text evidence="1 10">Belongs to the class-II aminoacyl-tRNA synthetase family.</text>
</comment>
<dbReference type="NCBIfam" id="TIGR00442">
    <property type="entry name" value="hisS"/>
    <property type="match status" value="1"/>
</dbReference>
<organism evidence="13 14">
    <name type="scientific">Rufibacter hautae</name>
    <dbReference type="NCBI Taxonomy" id="2595005"/>
    <lineage>
        <taxon>Bacteria</taxon>
        <taxon>Pseudomonadati</taxon>
        <taxon>Bacteroidota</taxon>
        <taxon>Cytophagia</taxon>
        <taxon>Cytophagales</taxon>
        <taxon>Hymenobacteraceae</taxon>
        <taxon>Rufibacter</taxon>
    </lineage>
</organism>
<keyword evidence="14" id="KW-1185">Reference proteome</keyword>
<dbReference type="RefSeq" id="WP_149091618.1">
    <property type="nucleotide sequence ID" value="NZ_VKKY01000002.1"/>
</dbReference>
<dbReference type="FunFam" id="3.30.930.10:FF:000093">
    <property type="entry name" value="Histidine--tRNA ligase"/>
    <property type="match status" value="1"/>
</dbReference>
<dbReference type="GO" id="GO:0006427">
    <property type="term" value="P:histidyl-tRNA aminoacylation"/>
    <property type="evidence" value="ECO:0007669"/>
    <property type="project" value="UniProtKB-UniRule"/>
</dbReference>
<evidence type="ECO:0000256" key="6">
    <source>
        <dbReference type="ARBA" id="ARBA00022840"/>
    </source>
</evidence>
<dbReference type="Gene3D" id="3.30.930.10">
    <property type="entry name" value="Bira Bifunctional Protein, Domain 2"/>
    <property type="match status" value="1"/>
</dbReference>
<dbReference type="EC" id="6.1.1.21" evidence="10"/>
<keyword evidence="4 10" id="KW-0436">Ligase</keyword>
<keyword evidence="6 10" id="KW-0067">ATP-binding</keyword>
<dbReference type="Pfam" id="PF13393">
    <property type="entry name" value="tRNA-synt_His"/>
    <property type="match status" value="1"/>
</dbReference>
<feature type="binding site" evidence="11">
    <location>
        <position position="132"/>
    </location>
    <ligand>
        <name>L-histidine</name>
        <dbReference type="ChEBI" id="CHEBI:57595"/>
    </ligand>
</feature>
<keyword evidence="8 10" id="KW-0030">Aminoacyl-tRNA synthetase</keyword>
<dbReference type="GO" id="GO:0005524">
    <property type="term" value="F:ATP binding"/>
    <property type="evidence" value="ECO:0007669"/>
    <property type="project" value="UniProtKB-UniRule"/>
</dbReference>
<dbReference type="PANTHER" id="PTHR11476:SF7">
    <property type="entry name" value="HISTIDINE--TRNA LIGASE"/>
    <property type="match status" value="1"/>
</dbReference>
<dbReference type="EMBL" id="VKKY01000002">
    <property type="protein sequence ID" value="KAA3438560.1"/>
    <property type="molecule type" value="Genomic_DNA"/>
</dbReference>
<dbReference type="CDD" id="cd00859">
    <property type="entry name" value="HisRS_anticodon"/>
    <property type="match status" value="1"/>
</dbReference>
<keyword evidence="7 10" id="KW-0648">Protein biosynthesis</keyword>
<keyword evidence="5 10" id="KW-0547">Nucleotide-binding</keyword>
<comment type="subcellular location">
    <subcellularLocation>
        <location evidence="10">Cytoplasm</location>
    </subcellularLocation>
</comment>
<sequence>MSQDKPSIPKGTRDFGPATVVKRNYIFSVIKRTFEKFGFLPLETPAMENLSVLTGKYGDEGDQLIFKILNSGDFLSKVSAQDLEQGYKPLTRKVSEKALRYDLTVPFARYVVMNRNDIAFPFKRYQIQPVWRADRPQRGRYREFYQCDADVVGTNSLLCEAEIILMMDEVLSTLGLDDFTIKFNHRGLLAGIAEAIGAHGREADLCVAIDKLDKIGQEAVNEELRQKNFSQESVEKLRPILNLAGDIADLLPQLDTLLQDSEEGKRGLRDIRSMLSFLDSFTVNKAKIQLDVTLARGLSYYTGCIFEVKVNNVQMGSISGGGRYDNLTGMFGLPNVSGVGFSFGVDRIFDVLEELNLFPQESQTITQLLIVNFDEDSMCYSLPVLQTLRAAGISAELYPESAKLKKQMGYADQKKIPYVLLVGSEEMESGLLNLRNMRTGAQEKLPLQDILTTLQTNSAH</sequence>
<feature type="binding site" evidence="11">
    <location>
        <position position="150"/>
    </location>
    <ligand>
        <name>L-histidine</name>
        <dbReference type="ChEBI" id="CHEBI:57595"/>
    </ligand>
</feature>
<feature type="domain" description="Aminoacyl-transfer RNA synthetases class-II family profile" evidence="12">
    <location>
        <begin position="1"/>
        <end position="399"/>
    </location>
</feature>
<evidence type="ECO:0000256" key="1">
    <source>
        <dbReference type="ARBA" id="ARBA00008226"/>
    </source>
</evidence>
<dbReference type="HAMAP" id="MF_00127">
    <property type="entry name" value="His_tRNA_synth"/>
    <property type="match status" value="1"/>
</dbReference>
<evidence type="ECO:0000256" key="5">
    <source>
        <dbReference type="ARBA" id="ARBA00022741"/>
    </source>
</evidence>
<dbReference type="InterPro" id="IPR041715">
    <property type="entry name" value="HisRS-like_core"/>
</dbReference>
<dbReference type="InterPro" id="IPR015807">
    <property type="entry name" value="His-tRNA-ligase"/>
</dbReference>
<dbReference type="Pfam" id="PF03129">
    <property type="entry name" value="HGTP_anticodon"/>
    <property type="match status" value="1"/>
</dbReference>
<feature type="binding site" evidence="11">
    <location>
        <position position="296"/>
    </location>
    <ligand>
        <name>L-histidine</name>
        <dbReference type="ChEBI" id="CHEBI:57595"/>
    </ligand>
</feature>
<dbReference type="AlphaFoldDB" id="A0A5B6TH91"/>
<feature type="binding site" evidence="11">
    <location>
        <begin position="300"/>
        <end position="301"/>
    </location>
    <ligand>
        <name>L-histidine</name>
        <dbReference type="ChEBI" id="CHEBI:57595"/>
    </ligand>
</feature>
<dbReference type="InterPro" id="IPR006195">
    <property type="entry name" value="aa-tRNA-synth_II"/>
</dbReference>
<accession>A0A5B6TH91</accession>
<evidence type="ECO:0000256" key="9">
    <source>
        <dbReference type="ARBA" id="ARBA00047639"/>
    </source>
</evidence>
<dbReference type="GO" id="GO:0004821">
    <property type="term" value="F:histidine-tRNA ligase activity"/>
    <property type="evidence" value="ECO:0007669"/>
    <property type="project" value="UniProtKB-UniRule"/>
</dbReference>
<dbReference type="InterPro" id="IPR033656">
    <property type="entry name" value="HisRS_anticodon"/>
</dbReference>
<evidence type="ECO:0000313" key="13">
    <source>
        <dbReference type="EMBL" id="KAA3438560.1"/>
    </source>
</evidence>
<dbReference type="PROSITE" id="PS50862">
    <property type="entry name" value="AA_TRNA_LIGASE_II"/>
    <property type="match status" value="1"/>
</dbReference>
<dbReference type="Gene3D" id="3.40.50.800">
    <property type="entry name" value="Anticodon-binding domain"/>
    <property type="match status" value="1"/>
</dbReference>
<evidence type="ECO:0000256" key="4">
    <source>
        <dbReference type="ARBA" id="ARBA00022598"/>
    </source>
</evidence>
<evidence type="ECO:0000313" key="14">
    <source>
        <dbReference type="Proteomes" id="UP000324133"/>
    </source>
</evidence>
<dbReference type="OrthoDB" id="9800814at2"/>
<evidence type="ECO:0000256" key="8">
    <source>
        <dbReference type="ARBA" id="ARBA00023146"/>
    </source>
</evidence>
<dbReference type="InterPro" id="IPR036621">
    <property type="entry name" value="Anticodon-bd_dom_sf"/>
</dbReference>
<evidence type="ECO:0000259" key="12">
    <source>
        <dbReference type="PROSITE" id="PS50862"/>
    </source>
</evidence>
<comment type="caution">
    <text evidence="13">The sequence shown here is derived from an EMBL/GenBank/DDBJ whole genome shotgun (WGS) entry which is preliminary data.</text>
</comment>
<dbReference type="InterPro" id="IPR045864">
    <property type="entry name" value="aa-tRNA-synth_II/BPL/LPL"/>
</dbReference>
<gene>
    <name evidence="10" type="primary">hisS</name>
    <name evidence="13" type="ORF">FOA19_15125</name>
</gene>
<evidence type="ECO:0000256" key="7">
    <source>
        <dbReference type="ARBA" id="ARBA00022917"/>
    </source>
</evidence>
<comment type="subunit">
    <text evidence="2 10">Homodimer.</text>
</comment>
<evidence type="ECO:0000256" key="2">
    <source>
        <dbReference type="ARBA" id="ARBA00011738"/>
    </source>
</evidence>
<dbReference type="PIRSF" id="PIRSF001549">
    <property type="entry name" value="His-tRNA_synth"/>
    <property type="match status" value="1"/>
</dbReference>
<protein>
    <recommendedName>
        <fullName evidence="10">Histidine--tRNA ligase</fullName>
        <ecNumber evidence="10">6.1.1.21</ecNumber>
    </recommendedName>
    <alternativeName>
        <fullName evidence="10">Histidyl-tRNA synthetase</fullName>
        <shortName evidence="10">HisRS</shortName>
    </alternativeName>
</protein>
<dbReference type="SUPFAM" id="SSF55681">
    <property type="entry name" value="Class II aaRS and biotin synthetases"/>
    <property type="match status" value="1"/>
</dbReference>
<reference evidence="13 14" key="1">
    <citation type="submission" date="2019-07" db="EMBL/GenBank/DDBJ databases">
        <title>Rufibacter sp. nov., isolated from lake sediment.</title>
        <authorList>
            <person name="Qu J.-H."/>
        </authorList>
    </citation>
    <scope>NUCLEOTIDE SEQUENCE [LARGE SCALE GENOMIC DNA]</scope>
    <source>
        <strain evidence="13 14">NBS58-1</strain>
    </source>
</reference>
<evidence type="ECO:0000256" key="10">
    <source>
        <dbReference type="HAMAP-Rule" id="MF_00127"/>
    </source>
</evidence>